<dbReference type="RefSeq" id="WP_353648822.1">
    <property type="nucleotide sequence ID" value="NZ_CP159218.1"/>
</dbReference>
<sequence length="224" mass="23610">MTDSHQHSHDDRRPSAEAVAVEWDARFSSSDRLFSGRANGSLRAEVSGLPAGRALDVGCGEGADAVWLAEQGWAVTALDVSQVALDRAAHAATRAGVEVAWMCTGLVEASLGDRFDLVSAHYPALPSSTGHECERALLAAVAPGGVLLVVHHADPGGAAARSHGFDPADYVGPTDLVGALLTEDWHVRIDTWRPRDMPTGGGGHTHDVVLRAHRARRALVADLN</sequence>
<gene>
    <name evidence="5" type="ORF">ABLG96_18685</name>
</gene>
<dbReference type="CDD" id="cd02440">
    <property type="entry name" value="AdoMet_MTases"/>
    <property type="match status" value="1"/>
</dbReference>
<keyword evidence="2 5" id="KW-0808">Transferase</keyword>
<keyword evidence="1 5" id="KW-0489">Methyltransferase</keyword>
<evidence type="ECO:0000256" key="1">
    <source>
        <dbReference type="ARBA" id="ARBA00022603"/>
    </source>
</evidence>
<dbReference type="AlphaFoldDB" id="A0AAU8DPQ6"/>
<evidence type="ECO:0000313" key="5">
    <source>
        <dbReference type="EMBL" id="XCG63207.1"/>
    </source>
</evidence>
<dbReference type="Gene3D" id="3.40.50.150">
    <property type="entry name" value="Vaccinia Virus protein VP39"/>
    <property type="match status" value="1"/>
</dbReference>
<keyword evidence="3" id="KW-0949">S-adenosyl-L-methionine</keyword>
<dbReference type="GO" id="GO:0032259">
    <property type="term" value="P:methylation"/>
    <property type="evidence" value="ECO:0007669"/>
    <property type="project" value="UniProtKB-KW"/>
</dbReference>
<dbReference type="InterPro" id="IPR029063">
    <property type="entry name" value="SAM-dependent_MTases_sf"/>
</dbReference>
<dbReference type="GO" id="GO:0008168">
    <property type="term" value="F:methyltransferase activity"/>
    <property type="evidence" value="ECO:0007669"/>
    <property type="project" value="UniProtKB-KW"/>
</dbReference>
<dbReference type="PANTHER" id="PTHR43464">
    <property type="entry name" value="METHYLTRANSFERASE"/>
    <property type="match status" value="1"/>
</dbReference>
<dbReference type="EC" id="2.1.-.-" evidence="5"/>
<dbReference type="InterPro" id="IPR041698">
    <property type="entry name" value="Methyltransf_25"/>
</dbReference>
<organism evidence="5">
    <name type="scientific">Nakamurella sp. A5-74</name>
    <dbReference type="NCBI Taxonomy" id="3158264"/>
    <lineage>
        <taxon>Bacteria</taxon>
        <taxon>Bacillati</taxon>
        <taxon>Actinomycetota</taxon>
        <taxon>Actinomycetes</taxon>
        <taxon>Nakamurellales</taxon>
        <taxon>Nakamurellaceae</taxon>
        <taxon>Nakamurella</taxon>
    </lineage>
</organism>
<evidence type="ECO:0000259" key="4">
    <source>
        <dbReference type="Pfam" id="PF13649"/>
    </source>
</evidence>
<dbReference type="Pfam" id="PF13649">
    <property type="entry name" value="Methyltransf_25"/>
    <property type="match status" value="1"/>
</dbReference>
<dbReference type="SUPFAM" id="SSF53335">
    <property type="entry name" value="S-adenosyl-L-methionine-dependent methyltransferases"/>
    <property type="match status" value="1"/>
</dbReference>
<feature type="domain" description="Methyltransferase" evidence="4">
    <location>
        <begin position="55"/>
        <end position="145"/>
    </location>
</feature>
<reference evidence="5" key="1">
    <citation type="submission" date="2024-05" db="EMBL/GenBank/DDBJ databases">
        <authorList>
            <person name="Cai S.Y."/>
            <person name="Jin L.M."/>
            <person name="Li H.R."/>
        </authorList>
    </citation>
    <scope>NUCLEOTIDE SEQUENCE</scope>
    <source>
        <strain evidence="5">A5-74</strain>
    </source>
</reference>
<accession>A0AAU8DPQ6</accession>
<dbReference type="EMBL" id="CP159218">
    <property type="protein sequence ID" value="XCG63207.1"/>
    <property type="molecule type" value="Genomic_DNA"/>
</dbReference>
<evidence type="ECO:0000256" key="2">
    <source>
        <dbReference type="ARBA" id="ARBA00022679"/>
    </source>
</evidence>
<name>A0AAU8DPQ6_9ACTN</name>
<evidence type="ECO:0000256" key="3">
    <source>
        <dbReference type="ARBA" id="ARBA00022691"/>
    </source>
</evidence>
<protein>
    <submittedName>
        <fullName evidence="5">Class I SAM-dependent methyltransferase</fullName>
        <ecNumber evidence="5">2.1.-.-</ecNumber>
    </submittedName>
</protein>
<dbReference type="PANTHER" id="PTHR43464:SF19">
    <property type="entry name" value="UBIQUINONE BIOSYNTHESIS O-METHYLTRANSFERASE, MITOCHONDRIAL"/>
    <property type="match status" value="1"/>
</dbReference>
<proteinExistence type="predicted"/>